<dbReference type="Gene3D" id="1.10.260.40">
    <property type="entry name" value="lambda repressor-like DNA-binding domains"/>
    <property type="match status" value="1"/>
</dbReference>
<keyword evidence="1" id="KW-0805">Transcription regulation</keyword>
<evidence type="ECO:0000313" key="5">
    <source>
        <dbReference type="EMBL" id="UVF22297.1"/>
    </source>
</evidence>
<gene>
    <name evidence="5" type="ORF">HPT29_026825</name>
</gene>
<accession>A0ABY5S2M0</accession>
<dbReference type="InterPro" id="IPR028082">
    <property type="entry name" value="Peripla_BP_I"/>
</dbReference>
<keyword evidence="5" id="KW-0614">Plasmid</keyword>
<dbReference type="Pfam" id="PF00356">
    <property type="entry name" value="LacI"/>
    <property type="match status" value="1"/>
</dbReference>
<protein>
    <submittedName>
        <fullName evidence="5">LacI family transcriptional regulator</fullName>
    </submittedName>
</protein>
<dbReference type="RefSeq" id="WP_173945473.1">
    <property type="nucleotide sequence ID" value="NZ_CP102846.1"/>
</dbReference>
<dbReference type="SUPFAM" id="SSF53822">
    <property type="entry name" value="Periplasmic binding protein-like I"/>
    <property type="match status" value="1"/>
</dbReference>
<organism evidence="5 6">
    <name type="scientific">Microvirga terrae</name>
    <dbReference type="NCBI Taxonomy" id="2740529"/>
    <lineage>
        <taxon>Bacteria</taxon>
        <taxon>Pseudomonadati</taxon>
        <taxon>Pseudomonadota</taxon>
        <taxon>Alphaproteobacteria</taxon>
        <taxon>Hyphomicrobiales</taxon>
        <taxon>Methylobacteriaceae</taxon>
        <taxon>Microvirga</taxon>
    </lineage>
</organism>
<dbReference type="Proteomes" id="UP001017257">
    <property type="component" value="Plasmid pR24_1"/>
</dbReference>
<dbReference type="CDD" id="cd01392">
    <property type="entry name" value="HTH_LacI"/>
    <property type="match status" value="1"/>
</dbReference>
<dbReference type="InterPro" id="IPR010982">
    <property type="entry name" value="Lambda_DNA-bd_dom_sf"/>
</dbReference>
<reference evidence="5" key="1">
    <citation type="submission" date="2022-08" db="EMBL/GenBank/DDBJ databases">
        <title>Microvirga terrae sp. nov., isolated from soil.</title>
        <authorList>
            <person name="Kim K.H."/>
            <person name="Seo Y.L."/>
            <person name="Kim J.M."/>
            <person name="Lee J.K."/>
            <person name="Han D.M."/>
            <person name="Jeon C.O."/>
        </authorList>
    </citation>
    <scope>NUCLEOTIDE SEQUENCE</scope>
    <source>
        <strain evidence="5">R24</strain>
        <plasmid evidence="5">pR24_1</plasmid>
    </source>
</reference>
<sequence>MSSSRVTIQDLADRLGLSKFSVSRALSGKPGVGKATRDRVLRAAHSMGYRVSQEFAQTNGQVLFIRQEVDPVSSELWLNLLHGAEMEGERRGLSVVPRQARYLNDPASIDSTVVGLILAVPYPAELSGIATKIGLPVVCAGYVGALEPVDHVVGTDWEAGVSVGRFLMARGHREIAFVHGNAKLLGRAERFRGLRDAMREVEGATVHDIVFDEAVGFREAFLAHLRAGSAPTALFCAHDGIAVNVISELARLDVRVPEDVSVVGFNDFISASQVVPRLTTVRTPQLELGAAMMRCIADRALNPDFRTVPPMRIALVSELIERESTGPATSTKWSARCLAAAG</sequence>
<dbReference type="EMBL" id="CP102846">
    <property type="protein sequence ID" value="UVF22297.1"/>
    <property type="molecule type" value="Genomic_DNA"/>
</dbReference>
<dbReference type="Gene3D" id="3.40.50.2300">
    <property type="match status" value="2"/>
</dbReference>
<proteinExistence type="predicted"/>
<evidence type="ECO:0000256" key="3">
    <source>
        <dbReference type="ARBA" id="ARBA00023163"/>
    </source>
</evidence>
<dbReference type="Pfam" id="PF13377">
    <property type="entry name" value="Peripla_BP_3"/>
    <property type="match status" value="1"/>
</dbReference>
<evidence type="ECO:0000256" key="1">
    <source>
        <dbReference type="ARBA" id="ARBA00023015"/>
    </source>
</evidence>
<dbReference type="CDD" id="cd06267">
    <property type="entry name" value="PBP1_LacI_sugar_binding-like"/>
    <property type="match status" value="1"/>
</dbReference>
<keyword evidence="2" id="KW-0238">DNA-binding</keyword>
<dbReference type="SMART" id="SM00354">
    <property type="entry name" value="HTH_LACI"/>
    <property type="match status" value="1"/>
</dbReference>
<evidence type="ECO:0000259" key="4">
    <source>
        <dbReference type="PROSITE" id="PS50932"/>
    </source>
</evidence>
<evidence type="ECO:0000256" key="2">
    <source>
        <dbReference type="ARBA" id="ARBA00023125"/>
    </source>
</evidence>
<dbReference type="InterPro" id="IPR000843">
    <property type="entry name" value="HTH_LacI"/>
</dbReference>
<keyword evidence="3" id="KW-0804">Transcription</keyword>
<name>A0ABY5S2M0_9HYPH</name>
<dbReference type="SUPFAM" id="SSF47413">
    <property type="entry name" value="lambda repressor-like DNA-binding domains"/>
    <property type="match status" value="1"/>
</dbReference>
<dbReference type="PANTHER" id="PTHR30146:SF109">
    <property type="entry name" value="HTH-TYPE TRANSCRIPTIONAL REGULATOR GALS"/>
    <property type="match status" value="1"/>
</dbReference>
<dbReference type="PANTHER" id="PTHR30146">
    <property type="entry name" value="LACI-RELATED TRANSCRIPTIONAL REPRESSOR"/>
    <property type="match status" value="1"/>
</dbReference>
<dbReference type="PROSITE" id="PS50932">
    <property type="entry name" value="HTH_LACI_2"/>
    <property type="match status" value="1"/>
</dbReference>
<geneLocation type="plasmid" evidence="5 6">
    <name>pR24_1</name>
</geneLocation>
<feature type="domain" description="HTH lacI-type" evidence="4">
    <location>
        <begin position="6"/>
        <end position="60"/>
    </location>
</feature>
<dbReference type="InterPro" id="IPR046335">
    <property type="entry name" value="LacI/GalR-like_sensor"/>
</dbReference>
<evidence type="ECO:0000313" key="6">
    <source>
        <dbReference type="Proteomes" id="UP001017257"/>
    </source>
</evidence>
<keyword evidence="6" id="KW-1185">Reference proteome</keyword>